<sequence length="57" mass="6326">MSKYSNLLNQAIDSMISVKEEKDIDSLFTTGGTTALENDINGLNDFELIDFLVVRGE</sequence>
<dbReference type="HOGENOM" id="CLU_2991279_0_0_9"/>
<gene>
    <name evidence="1" type="ordered locus">pli0031</name>
</gene>
<evidence type="ECO:0000313" key="1">
    <source>
        <dbReference type="EMBL" id="CAC42029.1"/>
    </source>
</evidence>
<dbReference type="KEGG" id="lin:pli0031"/>
<accession>Q926M6</accession>
<protein>
    <submittedName>
        <fullName evidence="1">Pli0031 protein</fullName>
    </submittedName>
</protein>
<keyword evidence="1" id="KW-0614">Plasmid</keyword>
<proteinExistence type="predicted"/>
<evidence type="ECO:0000313" key="2">
    <source>
        <dbReference type="Proteomes" id="UP000002513"/>
    </source>
</evidence>
<dbReference type="Proteomes" id="UP000002513">
    <property type="component" value="Plasmid pLI100"/>
</dbReference>
<reference evidence="2" key="1">
    <citation type="journal article" date="2001" name="Science">
        <title>Comparative genomics of Listeria species.</title>
        <authorList>
            <person name="Glaser P."/>
            <person name="Frangeul L."/>
            <person name="Buchrieser C."/>
            <person name="Rusniok C."/>
            <person name="Amend A."/>
            <person name="Baquero F."/>
            <person name="Berche P."/>
            <person name="Bloecker H."/>
            <person name="Brandt P."/>
            <person name="Chakraborty T."/>
            <person name="Charbit A."/>
            <person name="Chetouani F."/>
            <person name="Couve E."/>
            <person name="de Daruvar A."/>
            <person name="Dehoux P."/>
            <person name="Domann E."/>
            <person name="Dominguez-Bernal G."/>
            <person name="Duchaud E."/>
            <person name="Durant L."/>
            <person name="Dussurget O."/>
            <person name="Entian K.-D."/>
            <person name="Fsihi H."/>
            <person name="Garcia-del Portillo F."/>
            <person name="Garrido P."/>
            <person name="Gautier L."/>
            <person name="Goebel W."/>
            <person name="Gomez-Lopez N."/>
            <person name="Hain T."/>
            <person name="Hauf J."/>
            <person name="Jackson D."/>
            <person name="Jones L.-M."/>
            <person name="Kaerst U."/>
            <person name="Kreft J."/>
            <person name="Kuhn M."/>
            <person name="Kunst F."/>
            <person name="Kurapkat G."/>
            <person name="Madueno E."/>
            <person name="Maitournam A."/>
            <person name="Mata Vicente J."/>
            <person name="Ng E."/>
            <person name="Nedjari H."/>
            <person name="Nordsiek G."/>
            <person name="Novella S."/>
            <person name="de Pablos B."/>
            <person name="Perez-Diaz J.-C."/>
            <person name="Purcell R."/>
            <person name="Remmel B."/>
            <person name="Rose M."/>
            <person name="Schlueter T."/>
            <person name="Simoes N."/>
            <person name="Tierrez A."/>
            <person name="Vazquez-Boland J.-A."/>
            <person name="Voss H."/>
            <person name="Wehland J."/>
            <person name="Cossart P."/>
        </authorList>
    </citation>
    <scope>NUCLEOTIDE SEQUENCE [LARGE SCALE GENOMIC DNA]</scope>
    <source>
        <strain evidence="2">ATCC BAA-680 / CLIP 11262</strain>
    </source>
</reference>
<geneLocation type="plasmid" evidence="1 2">
    <name>pLI100</name>
</geneLocation>
<dbReference type="eggNOG" id="COG0553">
    <property type="taxonomic scope" value="Bacteria"/>
</dbReference>
<name>Q926M6_LISIN</name>
<organism evidence="1 2">
    <name type="scientific">Listeria innocua serovar 6a (strain ATCC BAA-680 / CLIP 11262)</name>
    <dbReference type="NCBI Taxonomy" id="272626"/>
    <lineage>
        <taxon>Bacteria</taxon>
        <taxon>Bacillati</taxon>
        <taxon>Bacillota</taxon>
        <taxon>Bacilli</taxon>
        <taxon>Bacillales</taxon>
        <taxon>Listeriaceae</taxon>
        <taxon>Listeria</taxon>
    </lineage>
</organism>
<dbReference type="AlphaFoldDB" id="Q926M6"/>
<dbReference type="EMBL" id="AL592102">
    <property type="protein sequence ID" value="CAC42029.1"/>
    <property type="molecule type" value="Genomic_DNA"/>
</dbReference>